<dbReference type="Proteomes" id="UP001163823">
    <property type="component" value="Chromosome 5"/>
</dbReference>
<dbReference type="PANTHER" id="PTHR12131">
    <property type="entry name" value="ATP-DEPENDENT RNA AND DNA HELICASE"/>
    <property type="match status" value="1"/>
</dbReference>
<keyword evidence="9" id="KW-1185">Reference proteome</keyword>
<evidence type="ECO:0000256" key="5">
    <source>
        <dbReference type="SAM" id="Coils"/>
    </source>
</evidence>
<dbReference type="GO" id="GO:0005634">
    <property type="term" value="C:nucleus"/>
    <property type="evidence" value="ECO:0007669"/>
    <property type="project" value="TreeGrafter"/>
</dbReference>
<dbReference type="InterPro" id="IPR050699">
    <property type="entry name" value="RNA-DNA_Helicase"/>
</dbReference>
<gene>
    <name evidence="8" type="ORF">O6P43_012122</name>
</gene>
<reference evidence="8" key="1">
    <citation type="journal article" date="2023" name="Science">
        <title>Elucidation of the pathway for biosynthesis of saponin adjuvants from the soapbark tree.</title>
        <authorList>
            <person name="Reed J."/>
            <person name="Orme A."/>
            <person name="El-Demerdash A."/>
            <person name="Owen C."/>
            <person name="Martin L.B.B."/>
            <person name="Misra R.C."/>
            <person name="Kikuchi S."/>
            <person name="Rejzek M."/>
            <person name="Martin A.C."/>
            <person name="Harkess A."/>
            <person name="Leebens-Mack J."/>
            <person name="Louveau T."/>
            <person name="Stephenson M.J."/>
            <person name="Osbourn A."/>
        </authorList>
    </citation>
    <scope>NUCLEOTIDE SEQUENCE</scope>
    <source>
        <strain evidence="8">S10</strain>
    </source>
</reference>
<feature type="coiled-coil region" evidence="5">
    <location>
        <begin position="66"/>
        <end position="120"/>
    </location>
</feature>
<feature type="domain" description="ATP-dependent RNA helicase Ski2/MTR4 C-terminal" evidence="7">
    <location>
        <begin position="3"/>
        <end position="141"/>
    </location>
</feature>
<accession>A0AAD7M0Z9</accession>
<feature type="region of interest" description="Disordered" evidence="6">
    <location>
        <begin position="122"/>
        <end position="141"/>
    </location>
</feature>
<dbReference type="SMART" id="SM01142">
    <property type="entry name" value="DSHCT"/>
    <property type="match status" value="1"/>
</dbReference>
<protein>
    <submittedName>
        <fullName evidence="8">DExH-box ATP-dependent RNA helicase</fullName>
    </submittedName>
</protein>
<keyword evidence="3 8" id="KW-0347">Helicase</keyword>
<dbReference type="AlphaFoldDB" id="A0AAD7M0Z9"/>
<evidence type="ECO:0000313" key="9">
    <source>
        <dbReference type="Proteomes" id="UP001163823"/>
    </source>
</evidence>
<evidence type="ECO:0000256" key="3">
    <source>
        <dbReference type="ARBA" id="ARBA00022806"/>
    </source>
</evidence>
<keyword evidence="4" id="KW-0067">ATP-binding</keyword>
<evidence type="ECO:0000256" key="1">
    <source>
        <dbReference type="ARBA" id="ARBA00022741"/>
    </source>
</evidence>
<dbReference type="PANTHER" id="PTHR12131:SF25">
    <property type="entry name" value="DEXH-BOX ATP-DEPENDENT RNA HELICASE DEXH9"/>
    <property type="match status" value="1"/>
</dbReference>
<evidence type="ECO:0000256" key="6">
    <source>
        <dbReference type="SAM" id="MobiDB-lite"/>
    </source>
</evidence>
<comment type="caution">
    <text evidence="8">The sequence shown here is derived from an EMBL/GenBank/DDBJ whole genome shotgun (WGS) entry which is preliminary data.</text>
</comment>
<dbReference type="InterPro" id="IPR012961">
    <property type="entry name" value="Ski2/MTR4_C"/>
</dbReference>
<name>A0AAD7M0Z9_QUISA</name>
<keyword evidence="2" id="KW-0378">Hydrolase</keyword>
<evidence type="ECO:0000256" key="4">
    <source>
        <dbReference type="ARBA" id="ARBA00022840"/>
    </source>
</evidence>
<sequence>MLQVTMLVKLKGKVACEISSADELTLTELMFIGVLKDIKVEDMVSLLSVFVWQEKVNDAAKPREELDLLFSQLQDAARRVAQLQLECKKQVFEGSLIRAIRRLEEVLQQLIQAAKSTGETEILDGTSGSGRLNPKKAKRFV</sequence>
<keyword evidence="5" id="KW-0175">Coiled coil</keyword>
<evidence type="ECO:0000259" key="7">
    <source>
        <dbReference type="SMART" id="SM01142"/>
    </source>
</evidence>
<keyword evidence="1" id="KW-0547">Nucleotide-binding</keyword>
<dbReference type="GO" id="GO:0016787">
    <property type="term" value="F:hydrolase activity"/>
    <property type="evidence" value="ECO:0007669"/>
    <property type="project" value="UniProtKB-KW"/>
</dbReference>
<dbReference type="GO" id="GO:0000460">
    <property type="term" value="P:maturation of 5.8S rRNA"/>
    <property type="evidence" value="ECO:0007669"/>
    <property type="project" value="TreeGrafter"/>
</dbReference>
<evidence type="ECO:0000256" key="2">
    <source>
        <dbReference type="ARBA" id="ARBA00022801"/>
    </source>
</evidence>
<proteinExistence type="predicted"/>
<dbReference type="Gene3D" id="1.10.3380.30">
    <property type="match status" value="2"/>
</dbReference>
<dbReference type="GO" id="GO:0004386">
    <property type="term" value="F:helicase activity"/>
    <property type="evidence" value="ECO:0007669"/>
    <property type="project" value="UniProtKB-KW"/>
</dbReference>
<dbReference type="EMBL" id="JARAOO010000005">
    <property type="protein sequence ID" value="KAJ7967940.1"/>
    <property type="molecule type" value="Genomic_DNA"/>
</dbReference>
<organism evidence="8 9">
    <name type="scientific">Quillaja saponaria</name>
    <name type="common">Soap bark tree</name>
    <dbReference type="NCBI Taxonomy" id="32244"/>
    <lineage>
        <taxon>Eukaryota</taxon>
        <taxon>Viridiplantae</taxon>
        <taxon>Streptophyta</taxon>
        <taxon>Embryophyta</taxon>
        <taxon>Tracheophyta</taxon>
        <taxon>Spermatophyta</taxon>
        <taxon>Magnoliopsida</taxon>
        <taxon>eudicotyledons</taxon>
        <taxon>Gunneridae</taxon>
        <taxon>Pentapetalae</taxon>
        <taxon>rosids</taxon>
        <taxon>fabids</taxon>
        <taxon>Fabales</taxon>
        <taxon>Quillajaceae</taxon>
        <taxon>Quillaja</taxon>
    </lineage>
</organism>
<dbReference type="KEGG" id="qsa:O6P43_012122"/>
<dbReference type="Pfam" id="PF08148">
    <property type="entry name" value="DSHCT"/>
    <property type="match status" value="1"/>
</dbReference>
<evidence type="ECO:0000313" key="8">
    <source>
        <dbReference type="EMBL" id="KAJ7967940.1"/>
    </source>
</evidence>
<dbReference type="GO" id="GO:0005524">
    <property type="term" value="F:ATP binding"/>
    <property type="evidence" value="ECO:0007669"/>
    <property type="project" value="UniProtKB-KW"/>
</dbReference>